<name>A0ABQ9GRJ4_9NEOP</name>
<dbReference type="Proteomes" id="UP001159363">
    <property type="component" value="Chromosome 9"/>
</dbReference>
<comment type="caution">
    <text evidence="1">The sequence shown here is derived from an EMBL/GenBank/DDBJ whole genome shotgun (WGS) entry which is preliminary data.</text>
</comment>
<organism evidence="1 2">
    <name type="scientific">Dryococelus australis</name>
    <dbReference type="NCBI Taxonomy" id="614101"/>
    <lineage>
        <taxon>Eukaryota</taxon>
        <taxon>Metazoa</taxon>
        <taxon>Ecdysozoa</taxon>
        <taxon>Arthropoda</taxon>
        <taxon>Hexapoda</taxon>
        <taxon>Insecta</taxon>
        <taxon>Pterygota</taxon>
        <taxon>Neoptera</taxon>
        <taxon>Polyneoptera</taxon>
        <taxon>Phasmatodea</taxon>
        <taxon>Verophasmatodea</taxon>
        <taxon>Anareolatae</taxon>
        <taxon>Phasmatidae</taxon>
        <taxon>Eurycanthinae</taxon>
        <taxon>Dryococelus</taxon>
    </lineage>
</organism>
<keyword evidence="2" id="KW-1185">Reference proteome</keyword>
<dbReference type="EMBL" id="JARBHB010000010">
    <property type="protein sequence ID" value="KAJ8874626.1"/>
    <property type="molecule type" value="Genomic_DNA"/>
</dbReference>
<evidence type="ECO:0000313" key="1">
    <source>
        <dbReference type="EMBL" id="KAJ8874626.1"/>
    </source>
</evidence>
<evidence type="ECO:0000313" key="2">
    <source>
        <dbReference type="Proteomes" id="UP001159363"/>
    </source>
</evidence>
<sequence length="196" mass="23175">MHLQVHKQGWWQAALTVVNQRVTAKMYENVQYIRRAEANWRILPSPTFSDHISIEYCNMVKCIQCICKYINKVALTVVNKRDTAKMYENVQYIRRAEANWRILPSPTFIHKQGWWQAALTVVNKRDTAKMYENVQYIRRAEANWRILALPIKKRGSTELHLTIHFENGQRTYFTSKNLSGKLSNPRRTTLLAFFDL</sequence>
<accession>A0ABQ9GRJ4</accession>
<protein>
    <submittedName>
        <fullName evidence="1">Uncharacterized protein</fullName>
    </submittedName>
</protein>
<reference evidence="1 2" key="1">
    <citation type="submission" date="2023-02" db="EMBL/GenBank/DDBJ databases">
        <title>LHISI_Scaffold_Assembly.</title>
        <authorList>
            <person name="Stuart O.P."/>
            <person name="Cleave R."/>
            <person name="Magrath M.J.L."/>
            <person name="Mikheyev A.S."/>
        </authorList>
    </citation>
    <scope>NUCLEOTIDE SEQUENCE [LARGE SCALE GENOMIC DNA]</scope>
    <source>
        <strain evidence="1">Daus_M_001</strain>
        <tissue evidence="1">Leg muscle</tissue>
    </source>
</reference>
<gene>
    <name evidence="1" type="ORF">PR048_025492</name>
</gene>
<proteinExistence type="predicted"/>